<accession>A0A1D3UP18</accession>
<dbReference type="PANTHER" id="PTHR43133">
    <property type="entry name" value="RNA POLYMERASE ECF-TYPE SIGMA FACTO"/>
    <property type="match status" value="1"/>
</dbReference>
<dbReference type="SUPFAM" id="SSF88659">
    <property type="entry name" value="Sigma3 and sigma4 domains of RNA polymerase sigma factors"/>
    <property type="match status" value="1"/>
</dbReference>
<evidence type="ECO:0000313" key="9">
    <source>
        <dbReference type="EMBL" id="SCQ21899.1"/>
    </source>
</evidence>
<dbReference type="GO" id="GO:0006352">
    <property type="term" value="P:DNA-templated transcription initiation"/>
    <property type="evidence" value="ECO:0007669"/>
    <property type="project" value="InterPro"/>
</dbReference>
<dbReference type="GO" id="GO:0003677">
    <property type="term" value="F:DNA binding"/>
    <property type="evidence" value="ECO:0007669"/>
    <property type="project" value="UniProtKB-KW"/>
</dbReference>
<dbReference type="InterPro" id="IPR039425">
    <property type="entry name" value="RNA_pol_sigma-70-like"/>
</dbReference>
<dbReference type="InterPro" id="IPR000838">
    <property type="entry name" value="RNA_pol_sigma70_ECF_CS"/>
</dbReference>
<name>A0A1D3UP18_TANFO</name>
<dbReference type="InterPro" id="IPR013324">
    <property type="entry name" value="RNA_pol_sigma_r3/r4-like"/>
</dbReference>
<dbReference type="InterPro" id="IPR014284">
    <property type="entry name" value="RNA_pol_sigma-70_dom"/>
</dbReference>
<dbReference type="PROSITE" id="PS01063">
    <property type="entry name" value="SIGMA70_ECF"/>
    <property type="match status" value="1"/>
</dbReference>
<dbReference type="Gene3D" id="1.10.10.10">
    <property type="entry name" value="Winged helix-like DNA-binding domain superfamily/Winged helix DNA-binding domain"/>
    <property type="match status" value="1"/>
</dbReference>
<evidence type="ECO:0000256" key="4">
    <source>
        <dbReference type="ARBA" id="ARBA00023125"/>
    </source>
</evidence>
<organism evidence="9 10">
    <name type="scientific">Tannerella forsythia</name>
    <name type="common">Bacteroides forsythus</name>
    <dbReference type="NCBI Taxonomy" id="28112"/>
    <lineage>
        <taxon>Bacteria</taxon>
        <taxon>Pseudomonadati</taxon>
        <taxon>Bacteroidota</taxon>
        <taxon>Bacteroidia</taxon>
        <taxon>Bacteroidales</taxon>
        <taxon>Tannerellaceae</taxon>
        <taxon>Tannerella</taxon>
    </lineage>
</organism>
<feature type="domain" description="RNA polymerase sigma factor 70 region 4 type 2" evidence="8">
    <location>
        <begin position="129"/>
        <end position="181"/>
    </location>
</feature>
<dbReference type="InterPro" id="IPR036388">
    <property type="entry name" value="WH-like_DNA-bd_sf"/>
</dbReference>
<feature type="domain" description="RNA polymerase sigma-70 region 2" evidence="7">
    <location>
        <begin position="30"/>
        <end position="97"/>
    </location>
</feature>
<dbReference type="Proteomes" id="UP000182057">
    <property type="component" value="Unassembled WGS sequence"/>
</dbReference>
<dbReference type="PANTHER" id="PTHR43133:SF45">
    <property type="entry name" value="RNA POLYMERASE ECF-TYPE SIGMA FACTOR"/>
    <property type="match status" value="1"/>
</dbReference>
<evidence type="ECO:0000256" key="3">
    <source>
        <dbReference type="ARBA" id="ARBA00023082"/>
    </source>
</evidence>
<dbReference type="InterPro" id="IPR007627">
    <property type="entry name" value="RNA_pol_sigma70_r2"/>
</dbReference>
<dbReference type="GO" id="GO:0016987">
    <property type="term" value="F:sigma factor activity"/>
    <property type="evidence" value="ECO:0007669"/>
    <property type="project" value="UniProtKB-KW"/>
</dbReference>
<comment type="similarity">
    <text evidence="1 6">Belongs to the sigma-70 factor family. ECF subfamily.</text>
</comment>
<keyword evidence="4 6" id="KW-0238">DNA-binding</keyword>
<dbReference type="EMBL" id="FMMM01000055">
    <property type="protein sequence ID" value="SCQ21899.1"/>
    <property type="molecule type" value="Genomic_DNA"/>
</dbReference>
<keyword evidence="3 6" id="KW-0731">Sigma factor</keyword>
<dbReference type="AlphaFoldDB" id="A0A1D3UP18"/>
<evidence type="ECO:0000256" key="2">
    <source>
        <dbReference type="ARBA" id="ARBA00023015"/>
    </source>
</evidence>
<gene>
    <name evidence="9" type="primary">sigW_5</name>
    <name evidence="9" type="ORF">TFUB20_01528</name>
</gene>
<evidence type="ECO:0000256" key="6">
    <source>
        <dbReference type="RuleBase" id="RU000716"/>
    </source>
</evidence>
<keyword evidence="5 6" id="KW-0804">Transcription</keyword>
<dbReference type="SUPFAM" id="SSF88946">
    <property type="entry name" value="Sigma2 domain of RNA polymerase sigma factors"/>
    <property type="match status" value="1"/>
</dbReference>
<dbReference type="CDD" id="cd06171">
    <property type="entry name" value="Sigma70_r4"/>
    <property type="match status" value="1"/>
</dbReference>
<keyword evidence="2 6" id="KW-0805">Transcription regulation</keyword>
<dbReference type="InterPro" id="IPR013249">
    <property type="entry name" value="RNA_pol_sigma70_r4_t2"/>
</dbReference>
<dbReference type="Gene3D" id="1.10.1740.10">
    <property type="match status" value="1"/>
</dbReference>
<sequence length="187" mass="22092">MCVHNGMEQWSDMEYVEKVQAGDAEYFAPLLERYSQPVFSLLVRIVGNREDAEELTQDVFLKVFRSLSSFRRNSSFATWLYRIAYNTAVSATRRPKREWMSFDDSGMERMAEETSDDEADEVFNEERQERLEQALDQLRPGDRALILLYYQQKKTMEEIAKITGLTLSNVKVKMHRIRKKLMDRVKK</sequence>
<reference evidence="9 10" key="1">
    <citation type="submission" date="2016-09" db="EMBL/GenBank/DDBJ databases">
        <authorList>
            <person name="Capua I."/>
            <person name="De Benedictis P."/>
            <person name="Joannis T."/>
            <person name="Lombin L.H."/>
            <person name="Cattoli G."/>
        </authorList>
    </citation>
    <scope>NUCLEOTIDE SEQUENCE [LARGE SCALE GENOMIC DNA]</scope>
    <source>
        <strain evidence="9 10">UB20</strain>
    </source>
</reference>
<protein>
    <recommendedName>
        <fullName evidence="6">RNA polymerase sigma factor</fullName>
    </recommendedName>
</protein>
<dbReference type="Pfam" id="PF04542">
    <property type="entry name" value="Sigma70_r2"/>
    <property type="match status" value="1"/>
</dbReference>
<dbReference type="InterPro" id="IPR013325">
    <property type="entry name" value="RNA_pol_sigma_r2"/>
</dbReference>
<evidence type="ECO:0000259" key="7">
    <source>
        <dbReference type="Pfam" id="PF04542"/>
    </source>
</evidence>
<dbReference type="Pfam" id="PF08281">
    <property type="entry name" value="Sigma70_r4_2"/>
    <property type="match status" value="1"/>
</dbReference>
<evidence type="ECO:0000259" key="8">
    <source>
        <dbReference type="Pfam" id="PF08281"/>
    </source>
</evidence>
<evidence type="ECO:0000256" key="1">
    <source>
        <dbReference type="ARBA" id="ARBA00010641"/>
    </source>
</evidence>
<dbReference type="NCBIfam" id="TIGR02937">
    <property type="entry name" value="sigma70-ECF"/>
    <property type="match status" value="1"/>
</dbReference>
<evidence type="ECO:0000256" key="5">
    <source>
        <dbReference type="ARBA" id="ARBA00023163"/>
    </source>
</evidence>
<proteinExistence type="inferred from homology"/>
<evidence type="ECO:0000313" key="10">
    <source>
        <dbReference type="Proteomes" id="UP000182057"/>
    </source>
</evidence>